<dbReference type="PROSITE" id="PS51681">
    <property type="entry name" value="SAM_MT_NNMT_PNMT_TEMT"/>
    <property type="match status" value="1"/>
</dbReference>
<dbReference type="Pfam" id="PF01234">
    <property type="entry name" value="NNMT_PNMT_TEMT"/>
    <property type="match status" value="1"/>
</dbReference>
<reference evidence="5 7" key="2">
    <citation type="journal article" date="2013" name="Nature">
        <title>Insights into bilaterian evolution from three spiralian genomes.</title>
        <authorList>
            <person name="Simakov O."/>
            <person name="Marletaz F."/>
            <person name="Cho S.J."/>
            <person name="Edsinger-Gonzales E."/>
            <person name="Havlak P."/>
            <person name="Hellsten U."/>
            <person name="Kuo D.H."/>
            <person name="Larsson T."/>
            <person name="Lv J."/>
            <person name="Arendt D."/>
            <person name="Savage R."/>
            <person name="Osoegawa K."/>
            <person name="de Jong P."/>
            <person name="Grimwood J."/>
            <person name="Chapman J.A."/>
            <person name="Shapiro H."/>
            <person name="Aerts A."/>
            <person name="Otillar R.P."/>
            <person name="Terry A.Y."/>
            <person name="Boore J.L."/>
            <person name="Grigoriev I.V."/>
            <person name="Lindberg D.R."/>
            <person name="Seaver E.C."/>
            <person name="Weisblat D.A."/>
            <person name="Putnam N.H."/>
            <person name="Rokhsar D.S."/>
        </authorList>
    </citation>
    <scope>NUCLEOTIDE SEQUENCE</scope>
    <source>
        <strain evidence="5 7">I ESC-2004</strain>
    </source>
</reference>
<gene>
    <name evidence="5" type="ORF">CAPTEDRAFT_108437</name>
</gene>
<evidence type="ECO:0000256" key="2">
    <source>
        <dbReference type="ARBA" id="ARBA00022603"/>
    </source>
</evidence>
<dbReference type="EnsemblMetazoa" id="CapteT108437">
    <property type="protein sequence ID" value="CapteP108437"/>
    <property type="gene ID" value="CapteG108437"/>
</dbReference>
<keyword evidence="7" id="KW-1185">Reference proteome</keyword>
<organism evidence="5">
    <name type="scientific">Capitella teleta</name>
    <name type="common">Polychaete worm</name>
    <dbReference type="NCBI Taxonomy" id="283909"/>
    <lineage>
        <taxon>Eukaryota</taxon>
        <taxon>Metazoa</taxon>
        <taxon>Spiralia</taxon>
        <taxon>Lophotrochozoa</taxon>
        <taxon>Annelida</taxon>
        <taxon>Polychaeta</taxon>
        <taxon>Sedentaria</taxon>
        <taxon>Scolecida</taxon>
        <taxon>Capitellidae</taxon>
        <taxon>Capitella</taxon>
    </lineage>
</organism>
<dbReference type="Gene3D" id="3.40.50.150">
    <property type="entry name" value="Vaccinia Virus protein VP39"/>
    <property type="match status" value="1"/>
</dbReference>
<dbReference type="InterPro" id="IPR000940">
    <property type="entry name" value="NNMT_TEMT_trans"/>
</dbReference>
<keyword evidence="2" id="KW-0489">Methyltransferase</keyword>
<dbReference type="OrthoDB" id="10050085at2759"/>
<accession>R7U0S3</accession>
<evidence type="ECO:0000313" key="6">
    <source>
        <dbReference type="EnsemblMetazoa" id="CapteP108437"/>
    </source>
</evidence>
<dbReference type="SUPFAM" id="SSF53335">
    <property type="entry name" value="S-adenosyl-L-methionine-dependent methyltransferases"/>
    <property type="match status" value="1"/>
</dbReference>
<dbReference type="GO" id="GO:0032259">
    <property type="term" value="P:methylation"/>
    <property type="evidence" value="ECO:0007669"/>
    <property type="project" value="UniProtKB-KW"/>
</dbReference>
<name>R7U0S3_CAPTE</name>
<dbReference type="EMBL" id="KB306824">
    <property type="protein sequence ID" value="ELT99467.1"/>
    <property type="molecule type" value="Genomic_DNA"/>
</dbReference>
<dbReference type="AlphaFoldDB" id="R7U0S3"/>
<dbReference type="InterPro" id="IPR029063">
    <property type="entry name" value="SAM-dependent_MTases_sf"/>
</dbReference>
<dbReference type="OMA" id="SETNCER"/>
<feature type="non-terminal residue" evidence="5">
    <location>
        <position position="1"/>
    </location>
</feature>
<proteinExistence type="inferred from homology"/>
<dbReference type="GO" id="GO:0005829">
    <property type="term" value="C:cytosol"/>
    <property type="evidence" value="ECO:0007669"/>
    <property type="project" value="TreeGrafter"/>
</dbReference>
<comment type="similarity">
    <text evidence="1">Belongs to the class I-like SAM-binding methyltransferase superfamily. NNMT/PNMT/TEMT family.</text>
</comment>
<evidence type="ECO:0000256" key="4">
    <source>
        <dbReference type="ARBA" id="ARBA00022691"/>
    </source>
</evidence>
<sequence length="224" mass="25303">YVIGYSFHFLSLSGQLTGKCLLDVCSGPSIHSIISASKYFRCVYLTEYSNANRKSLRQWANHEDGAVDWTSYFSYVADIEGWKPHDIEDRVRRSIRDIVSCNLAKTQAFGFLEQLFPVDCVTSCFTLEAVASDDKSYVKLLKKLGRCLKKGGSLLLTGVLNQSSFTVGEQKFHCHEMNAEFVKKSMEDMGFVDIDMEVHEIEDTKEDDLITNGFFLLSAVKSID</sequence>
<reference evidence="6" key="3">
    <citation type="submission" date="2015-06" db="UniProtKB">
        <authorList>
            <consortium name="EnsemblMetazoa"/>
        </authorList>
    </citation>
    <scope>IDENTIFICATION</scope>
</reference>
<protein>
    <submittedName>
        <fullName evidence="5 6">Uncharacterized protein</fullName>
    </submittedName>
</protein>
<dbReference type="PANTHER" id="PTHR10867">
    <property type="entry name" value="NNMT/PNMT/TEMT FAMILY MEMBER"/>
    <property type="match status" value="1"/>
</dbReference>
<reference evidence="7" key="1">
    <citation type="submission" date="2012-12" db="EMBL/GenBank/DDBJ databases">
        <authorList>
            <person name="Hellsten U."/>
            <person name="Grimwood J."/>
            <person name="Chapman J.A."/>
            <person name="Shapiro H."/>
            <person name="Aerts A."/>
            <person name="Otillar R.P."/>
            <person name="Terry A.Y."/>
            <person name="Boore J.L."/>
            <person name="Simakov O."/>
            <person name="Marletaz F."/>
            <person name="Cho S.-J."/>
            <person name="Edsinger-Gonzales E."/>
            <person name="Havlak P."/>
            <person name="Kuo D.-H."/>
            <person name="Larsson T."/>
            <person name="Lv J."/>
            <person name="Arendt D."/>
            <person name="Savage R."/>
            <person name="Osoegawa K."/>
            <person name="de Jong P."/>
            <person name="Lindberg D.R."/>
            <person name="Seaver E.C."/>
            <person name="Weisblat D.A."/>
            <person name="Putnam N.H."/>
            <person name="Grigoriev I.V."/>
            <person name="Rokhsar D.S."/>
        </authorList>
    </citation>
    <scope>NUCLEOTIDE SEQUENCE</scope>
    <source>
        <strain evidence="7">I ESC-2004</strain>
    </source>
</reference>
<dbReference type="EMBL" id="AMQN01001922">
    <property type="status" value="NOT_ANNOTATED_CDS"/>
    <property type="molecule type" value="Genomic_DNA"/>
</dbReference>
<dbReference type="GO" id="GO:0008170">
    <property type="term" value="F:N-methyltransferase activity"/>
    <property type="evidence" value="ECO:0007669"/>
    <property type="project" value="TreeGrafter"/>
</dbReference>
<evidence type="ECO:0000313" key="7">
    <source>
        <dbReference type="Proteomes" id="UP000014760"/>
    </source>
</evidence>
<dbReference type="STRING" id="283909.R7U0S3"/>
<dbReference type="PANTHER" id="PTHR10867:SF17">
    <property type="entry name" value="NICOTINAMIDE N-METHYLTRANSFERASE"/>
    <property type="match status" value="1"/>
</dbReference>
<evidence type="ECO:0000256" key="3">
    <source>
        <dbReference type="ARBA" id="ARBA00022679"/>
    </source>
</evidence>
<keyword evidence="3" id="KW-0808">Transferase</keyword>
<evidence type="ECO:0000313" key="5">
    <source>
        <dbReference type="EMBL" id="ELT99467.1"/>
    </source>
</evidence>
<dbReference type="HOGENOM" id="CLU_082526_1_0_1"/>
<dbReference type="Proteomes" id="UP000014760">
    <property type="component" value="Unassembled WGS sequence"/>
</dbReference>
<evidence type="ECO:0000256" key="1">
    <source>
        <dbReference type="ARBA" id="ARBA00007996"/>
    </source>
</evidence>
<keyword evidence="4" id="KW-0949">S-adenosyl-L-methionine</keyword>